<feature type="domain" description="DUF7905" evidence="2">
    <location>
        <begin position="485"/>
        <end position="777"/>
    </location>
</feature>
<dbReference type="InterPro" id="IPR057227">
    <property type="entry name" value="DUF7905"/>
</dbReference>
<feature type="compositionally biased region" description="Low complexity" evidence="1">
    <location>
        <begin position="240"/>
        <end position="257"/>
    </location>
</feature>
<comment type="caution">
    <text evidence="3">The sequence shown here is derived from an EMBL/GenBank/DDBJ whole genome shotgun (WGS) entry which is preliminary data.</text>
</comment>
<dbReference type="Proteomes" id="UP000807716">
    <property type="component" value="Unassembled WGS sequence"/>
</dbReference>
<dbReference type="EMBL" id="JAAAJB010000306">
    <property type="protein sequence ID" value="KAG0258862.1"/>
    <property type="molecule type" value="Genomic_DNA"/>
</dbReference>
<sequence>MRSAPSIVISSEARKYTYFISDTAPFDRIEVRMIESTEGLVPIPFPDECRTVANEGLDVNTSQETFPIYGLALSDDNDAQSASSDDSGPTAALNTSSSSIASSSSSVEGVTFELDRRIGKPFEFFFVDRSQTDDVREMIAEKHGCRVDADPTGRRMTFFGLEMDAVKALFVPLAQHDHYSKRIPFVPTRYPPVDQYHLHTLFKAVCARKSLITQQWSVTPTAHPLPGIHGMDYQNQPTQASRSSTSAAHSSWSSATKPTPPAPTKGYNDTIRRGDTEKWPPLRGSGRATASASSSKQQLRLMSSVVRPSGDGGETRTMREKAWRAPNLDSFEEADFPVVGDWLSQKEARDKTLQAASAATETTLTVEMNSELLQRTKLAEATSTAAAAIATPVTPLIVGIDEPPLISFDDEDRGFLLNNARERSKGRAQTHQPSLLDDDLLAKPVLMDADVEASGQQRSLRVLPLQRGSSHQPTSSLSTGNLTDNLYNYNLWKTMDVLKPALEHLQGRRKEIRLVGRLGHVVYDNVSAAATKQLWEYTNVEASVFENLGVRPVFSPAAFITQDFFDRFNQSIDNKLLVRSFFEFQCRSRTDPNSSYMPTIIKVPSDKAVLDLVVTPWDCFGSVKFDSLDRDHGMELRIEAREGLFKTKDSALGRLDVKPYNQFRKKISIGAESRSISCSAVENYLEVDNIHFKIEYLYKLPGSGDQFILKVTKVEVIVLERPSPILCTGITRGQGRTWFELEIEHQGVAKSLEENLKLKPRMVADWTIEEILGSQNPESAGVLKGFLQHFQDIQDIAEHCQHL</sequence>
<feature type="compositionally biased region" description="Low complexity" evidence="1">
    <location>
        <begin position="283"/>
        <end position="295"/>
    </location>
</feature>
<evidence type="ECO:0000313" key="4">
    <source>
        <dbReference type="Proteomes" id="UP000807716"/>
    </source>
</evidence>
<reference evidence="3" key="1">
    <citation type="journal article" date="2020" name="Fungal Divers.">
        <title>Resolving the Mortierellaceae phylogeny through synthesis of multi-gene phylogenetics and phylogenomics.</title>
        <authorList>
            <person name="Vandepol N."/>
            <person name="Liber J."/>
            <person name="Desiro A."/>
            <person name="Na H."/>
            <person name="Kennedy M."/>
            <person name="Barry K."/>
            <person name="Grigoriev I.V."/>
            <person name="Miller A.N."/>
            <person name="O'Donnell K."/>
            <person name="Stajich J.E."/>
            <person name="Bonito G."/>
        </authorList>
    </citation>
    <scope>NUCLEOTIDE SEQUENCE</scope>
    <source>
        <strain evidence="3">BC1065</strain>
    </source>
</reference>
<name>A0A9P6Q379_9FUNG</name>
<evidence type="ECO:0000313" key="3">
    <source>
        <dbReference type="EMBL" id="KAG0258862.1"/>
    </source>
</evidence>
<keyword evidence="4" id="KW-1185">Reference proteome</keyword>
<proteinExistence type="predicted"/>
<evidence type="ECO:0000256" key="1">
    <source>
        <dbReference type="SAM" id="MobiDB-lite"/>
    </source>
</evidence>
<feature type="compositionally biased region" description="Basic and acidic residues" evidence="1">
    <location>
        <begin position="270"/>
        <end position="280"/>
    </location>
</feature>
<organism evidence="3 4">
    <name type="scientific">Actinomortierella ambigua</name>
    <dbReference type="NCBI Taxonomy" id="1343610"/>
    <lineage>
        <taxon>Eukaryota</taxon>
        <taxon>Fungi</taxon>
        <taxon>Fungi incertae sedis</taxon>
        <taxon>Mucoromycota</taxon>
        <taxon>Mortierellomycotina</taxon>
        <taxon>Mortierellomycetes</taxon>
        <taxon>Mortierellales</taxon>
        <taxon>Mortierellaceae</taxon>
        <taxon>Actinomortierella</taxon>
    </lineage>
</organism>
<gene>
    <name evidence="3" type="ORF">DFQ27_004412</name>
</gene>
<protein>
    <recommendedName>
        <fullName evidence="2">DUF7905 domain-containing protein</fullName>
    </recommendedName>
</protein>
<accession>A0A9P6Q379</accession>
<dbReference type="OrthoDB" id="10265971at2759"/>
<feature type="region of interest" description="Disordered" evidence="1">
    <location>
        <begin position="223"/>
        <end position="320"/>
    </location>
</feature>
<feature type="region of interest" description="Disordered" evidence="1">
    <location>
        <begin position="77"/>
        <end position="102"/>
    </location>
</feature>
<evidence type="ECO:0000259" key="2">
    <source>
        <dbReference type="Pfam" id="PF25482"/>
    </source>
</evidence>
<dbReference type="AlphaFoldDB" id="A0A9P6Q379"/>
<dbReference type="Pfam" id="PF25482">
    <property type="entry name" value="DUF7905"/>
    <property type="match status" value="1"/>
</dbReference>